<protein>
    <submittedName>
        <fullName evidence="1">Uncharacterized protein</fullName>
    </submittedName>
</protein>
<gene>
    <name evidence="1" type="ORF">OCTVUL_1B030528</name>
</gene>
<name>A0AA36B649_OCTVU</name>
<accession>A0AA36B649</accession>
<dbReference type="AlphaFoldDB" id="A0AA36B649"/>
<organism evidence="1 2">
    <name type="scientific">Octopus vulgaris</name>
    <name type="common">Common octopus</name>
    <dbReference type="NCBI Taxonomy" id="6645"/>
    <lineage>
        <taxon>Eukaryota</taxon>
        <taxon>Metazoa</taxon>
        <taxon>Spiralia</taxon>
        <taxon>Lophotrochozoa</taxon>
        <taxon>Mollusca</taxon>
        <taxon>Cephalopoda</taxon>
        <taxon>Coleoidea</taxon>
        <taxon>Octopodiformes</taxon>
        <taxon>Octopoda</taxon>
        <taxon>Incirrata</taxon>
        <taxon>Octopodidae</taxon>
        <taxon>Octopus</taxon>
    </lineage>
</organism>
<evidence type="ECO:0000313" key="1">
    <source>
        <dbReference type="EMBL" id="CAI9728304.1"/>
    </source>
</evidence>
<sequence>MELRKDVADTTSVKTGERNGIVIQLQRLFAQKGLKEQQFIGCQYHILDRVLHAVMDNELGEKNVISQY</sequence>
<dbReference type="EMBL" id="OX597822">
    <property type="protein sequence ID" value="CAI9728304.1"/>
    <property type="molecule type" value="Genomic_DNA"/>
</dbReference>
<evidence type="ECO:0000313" key="2">
    <source>
        <dbReference type="Proteomes" id="UP001162480"/>
    </source>
</evidence>
<dbReference type="Proteomes" id="UP001162480">
    <property type="component" value="Chromosome 9"/>
</dbReference>
<proteinExistence type="predicted"/>
<reference evidence="1" key="1">
    <citation type="submission" date="2023-08" db="EMBL/GenBank/DDBJ databases">
        <authorList>
            <person name="Alioto T."/>
            <person name="Alioto T."/>
            <person name="Gomez Garrido J."/>
        </authorList>
    </citation>
    <scope>NUCLEOTIDE SEQUENCE</scope>
</reference>
<keyword evidence="2" id="KW-1185">Reference proteome</keyword>